<organism evidence="2 3">
    <name type="scientific">Legionella worsleiensis</name>
    <dbReference type="NCBI Taxonomy" id="45076"/>
    <lineage>
        <taxon>Bacteria</taxon>
        <taxon>Pseudomonadati</taxon>
        <taxon>Pseudomonadota</taxon>
        <taxon>Gammaproteobacteria</taxon>
        <taxon>Legionellales</taxon>
        <taxon>Legionellaceae</taxon>
        <taxon>Legionella</taxon>
    </lineage>
</organism>
<dbReference type="EMBL" id="LNZC01000029">
    <property type="protein sequence ID" value="KTD76207.1"/>
    <property type="molecule type" value="Genomic_DNA"/>
</dbReference>
<name>A0A0W1A4G1_9GAMM</name>
<proteinExistence type="predicted"/>
<dbReference type="Gene3D" id="2.40.160.20">
    <property type="match status" value="1"/>
</dbReference>
<evidence type="ECO:0000313" key="2">
    <source>
        <dbReference type="EMBL" id="KTD76207.1"/>
    </source>
</evidence>
<accession>A0A0W1A4G1</accession>
<sequence>MSSRRVVIVLCGFILMPLTVFSGTMGHNSPTNDHSVYWGIFGGVGAHDRIYTSQSGMSYRYIGDLYPGQAAPTDVNYNLHVNVMGTSQTNNGVIAGIHVGYLMNELQFGTKTGVNLVPRIELESYYLGSKMSGTLTNPVLEPAVLRPEGTVSPANSISANQHVFVDDFNLNSGVLMLDTLFDLRTSLSQNYIPYAGVGLGVLFNTLSKANSDQIMPFNEDVNHFNSNTKASSTLLAAQTRVGLRTQIASHLSVFAEYRYIYGAASSYTFGNTYYPGLHPETSPWNVSLGSMNFQTGIIGLDYVC</sequence>
<reference evidence="2 3" key="1">
    <citation type="submission" date="2015-11" db="EMBL/GenBank/DDBJ databases">
        <title>Genomic analysis of 38 Legionella species identifies large and diverse effector repertoires.</title>
        <authorList>
            <person name="Burstein D."/>
            <person name="Amaro F."/>
            <person name="Zusman T."/>
            <person name="Lifshitz Z."/>
            <person name="Cohen O."/>
            <person name="Gilbert J.A."/>
            <person name="Pupko T."/>
            <person name="Shuman H.A."/>
            <person name="Segal G."/>
        </authorList>
    </citation>
    <scope>NUCLEOTIDE SEQUENCE [LARGE SCALE GENOMIC DNA]</scope>
    <source>
        <strain evidence="2 3">ATCC 49508</strain>
    </source>
</reference>
<dbReference type="OrthoDB" id="5653863at2"/>
<keyword evidence="1" id="KW-0732">Signal</keyword>
<keyword evidence="3" id="KW-1185">Reference proteome</keyword>
<dbReference type="PATRIC" id="fig|45076.6.peg.2555"/>
<dbReference type="SUPFAM" id="SSF56925">
    <property type="entry name" value="OMPA-like"/>
    <property type="match status" value="1"/>
</dbReference>
<feature type="chain" id="PRO_5006919380" description="Outer membrane protein beta-barrel domain-containing protein" evidence="1">
    <location>
        <begin position="23"/>
        <end position="304"/>
    </location>
</feature>
<gene>
    <name evidence="2" type="ORF">Lwor_2325</name>
</gene>
<evidence type="ECO:0000313" key="3">
    <source>
        <dbReference type="Proteomes" id="UP000054662"/>
    </source>
</evidence>
<dbReference type="AlphaFoldDB" id="A0A0W1A4G1"/>
<dbReference type="Proteomes" id="UP000054662">
    <property type="component" value="Unassembled WGS sequence"/>
</dbReference>
<evidence type="ECO:0008006" key="4">
    <source>
        <dbReference type="Google" id="ProtNLM"/>
    </source>
</evidence>
<comment type="caution">
    <text evidence="2">The sequence shown here is derived from an EMBL/GenBank/DDBJ whole genome shotgun (WGS) entry which is preliminary data.</text>
</comment>
<dbReference type="InterPro" id="IPR011250">
    <property type="entry name" value="OMP/PagP_B-barrel"/>
</dbReference>
<feature type="signal peptide" evidence="1">
    <location>
        <begin position="1"/>
        <end position="22"/>
    </location>
</feature>
<protein>
    <recommendedName>
        <fullName evidence="4">Outer membrane protein beta-barrel domain-containing protein</fullName>
    </recommendedName>
</protein>
<dbReference type="RefSeq" id="WP_058494092.1">
    <property type="nucleotide sequence ID" value="NZ_CBCRUR010000026.1"/>
</dbReference>
<evidence type="ECO:0000256" key="1">
    <source>
        <dbReference type="SAM" id="SignalP"/>
    </source>
</evidence>